<feature type="region of interest" description="Disordered" evidence="1">
    <location>
        <begin position="56"/>
        <end position="436"/>
    </location>
</feature>
<dbReference type="Proteomes" id="UP000266841">
    <property type="component" value="Unassembled WGS sequence"/>
</dbReference>
<sequence>MASDSSNTTPFWEVGCGDSTIRLHRAAVFLFDFIRMEQDKRATTFATMMMEEIDDGARAQGRRDVEEQQGLEGRQGLDGLEERRREPPKQRHERYERGGRGGGQHGVDVDDGADEARAAGIADDIRRLRDRNGGRDGRTGRRRGDGEGKHEPRRAEVIIDGIPEEFLRSAERSRGGGRGRGRGGEGRVDDPRFDPRTVRPNIRDGERDRGAAQEGGEPEDGESRGDLNLGSEVVGASPGAVTVEGAVTADGETAGEDGRKRDGASSPDCGGIRRAASRHAEAKLDEASAEEGVDMSDGAEVNAKIDAANISLKGPGGDDGGLDDSIPCTVDRTDDEVDYWDGEGSPAGRLDPNRPVPQITTSKQNKDMAEFQNRSKPSTMEKYFSAKNTKTESEGGTEEDNDTNENDAPEPDGQESHGLTSRLTMQGTSISRLSNA</sequence>
<gene>
    <name evidence="2" type="ORF">THAOC_00901</name>
</gene>
<feature type="compositionally biased region" description="Basic and acidic residues" evidence="1">
    <location>
        <begin position="56"/>
        <end position="66"/>
    </location>
</feature>
<name>K0TNM6_THAOC</name>
<evidence type="ECO:0000313" key="2">
    <source>
        <dbReference type="EMBL" id="EJK77276.1"/>
    </source>
</evidence>
<evidence type="ECO:0000313" key="3">
    <source>
        <dbReference type="Proteomes" id="UP000266841"/>
    </source>
</evidence>
<protein>
    <submittedName>
        <fullName evidence="2">Uncharacterized protein</fullName>
    </submittedName>
</protein>
<dbReference type="OMA" id="FLEHWEL"/>
<proteinExistence type="predicted"/>
<keyword evidence="3" id="KW-1185">Reference proteome</keyword>
<feature type="compositionally biased region" description="Basic and acidic residues" evidence="1">
    <location>
        <begin position="80"/>
        <end position="99"/>
    </location>
</feature>
<accession>K0TNM6</accession>
<feature type="compositionally biased region" description="Basic and acidic residues" evidence="1">
    <location>
        <begin position="165"/>
        <end position="174"/>
    </location>
</feature>
<feature type="compositionally biased region" description="Basic and acidic residues" evidence="1">
    <location>
        <begin position="123"/>
        <end position="157"/>
    </location>
</feature>
<evidence type="ECO:0000256" key="1">
    <source>
        <dbReference type="SAM" id="MobiDB-lite"/>
    </source>
</evidence>
<dbReference type="EMBL" id="AGNL01001083">
    <property type="protein sequence ID" value="EJK77276.1"/>
    <property type="molecule type" value="Genomic_DNA"/>
</dbReference>
<feature type="compositionally biased region" description="Acidic residues" evidence="1">
    <location>
        <begin position="395"/>
        <end position="413"/>
    </location>
</feature>
<feature type="compositionally biased region" description="Polar residues" evidence="1">
    <location>
        <begin position="417"/>
        <end position="436"/>
    </location>
</feature>
<comment type="caution">
    <text evidence="2">The sequence shown here is derived from an EMBL/GenBank/DDBJ whole genome shotgun (WGS) entry which is preliminary data.</text>
</comment>
<reference evidence="2 3" key="1">
    <citation type="journal article" date="2012" name="Genome Biol.">
        <title>Genome and low-iron response of an oceanic diatom adapted to chronic iron limitation.</title>
        <authorList>
            <person name="Lommer M."/>
            <person name="Specht M."/>
            <person name="Roy A.S."/>
            <person name="Kraemer L."/>
            <person name="Andreson R."/>
            <person name="Gutowska M.A."/>
            <person name="Wolf J."/>
            <person name="Bergner S.V."/>
            <person name="Schilhabel M.B."/>
            <person name="Klostermeier U.C."/>
            <person name="Beiko R.G."/>
            <person name="Rosenstiel P."/>
            <person name="Hippler M."/>
            <person name="Laroche J."/>
        </authorList>
    </citation>
    <scope>NUCLEOTIDE SEQUENCE [LARGE SCALE GENOMIC DNA]</scope>
    <source>
        <strain evidence="2 3">CCMP1005</strain>
    </source>
</reference>
<feature type="compositionally biased region" description="Basic and acidic residues" evidence="1">
    <location>
        <begin position="182"/>
        <end position="211"/>
    </location>
</feature>
<dbReference type="AlphaFoldDB" id="K0TNM6"/>
<organism evidence="2 3">
    <name type="scientific">Thalassiosira oceanica</name>
    <name type="common">Marine diatom</name>
    <dbReference type="NCBI Taxonomy" id="159749"/>
    <lineage>
        <taxon>Eukaryota</taxon>
        <taxon>Sar</taxon>
        <taxon>Stramenopiles</taxon>
        <taxon>Ochrophyta</taxon>
        <taxon>Bacillariophyta</taxon>
        <taxon>Coscinodiscophyceae</taxon>
        <taxon>Thalassiosirophycidae</taxon>
        <taxon>Thalassiosirales</taxon>
        <taxon>Thalassiosiraceae</taxon>
        <taxon>Thalassiosira</taxon>
    </lineage>
</organism>